<feature type="compositionally biased region" description="Basic residues" evidence="1">
    <location>
        <begin position="88"/>
        <end position="98"/>
    </location>
</feature>
<gene>
    <name evidence="2" type="ORF">Scep_017130</name>
</gene>
<dbReference type="Proteomes" id="UP001419268">
    <property type="component" value="Unassembled WGS sequence"/>
</dbReference>
<evidence type="ECO:0000256" key="1">
    <source>
        <dbReference type="SAM" id="MobiDB-lite"/>
    </source>
</evidence>
<dbReference type="EMBL" id="JBBNAG010000007">
    <property type="protein sequence ID" value="KAK9119037.1"/>
    <property type="molecule type" value="Genomic_DNA"/>
</dbReference>
<name>A0AAP0IP26_9MAGN</name>
<comment type="caution">
    <text evidence="2">The sequence shown here is derived from an EMBL/GenBank/DDBJ whole genome shotgun (WGS) entry which is preliminary data.</text>
</comment>
<reference evidence="2 3" key="1">
    <citation type="submission" date="2024-01" db="EMBL/GenBank/DDBJ databases">
        <title>Genome assemblies of Stephania.</title>
        <authorList>
            <person name="Yang L."/>
        </authorList>
    </citation>
    <scope>NUCLEOTIDE SEQUENCE [LARGE SCALE GENOMIC DNA]</scope>
    <source>
        <strain evidence="2">JXDWG</strain>
        <tissue evidence="2">Leaf</tissue>
    </source>
</reference>
<protein>
    <submittedName>
        <fullName evidence="2">Uncharacterized protein</fullName>
    </submittedName>
</protein>
<accession>A0AAP0IP26</accession>
<organism evidence="2 3">
    <name type="scientific">Stephania cephalantha</name>
    <dbReference type="NCBI Taxonomy" id="152367"/>
    <lineage>
        <taxon>Eukaryota</taxon>
        <taxon>Viridiplantae</taxon>
        <taxon>Streptophyta</taxon>
        <taxon>Embryophyta</taxon>
        <taxon>Tracheophyta</taxon>
        <taxon>Spermatophyta</taxon>
        <taxon>Magnoliopsida</taxon>
        <taxon>Ranunculales</taxon>
        <taxon>Menispermaceae</taxon>
        <taxon>Menispermoideae</taxon>
        <taxon>Cissampelideae</taxon>
        <taxon>Stephania</taxon>
    </lineage>
</organism>
<evidence type="ECO:0000313" key="2">
    <source>
        <dbReference type="EMBL" id="KAK9119037.1"/>
    </source>
</evidence>
<dbReference type="AlphaFoldDB" id="A0AAP0IP26"/>
<sequence>MLLKFTFAPASAPPPVVLVLFVGSQQGRKPIYTTKFIDQLIIFLHDIVENTIVIHLGNRSVAAYEENARKPSTNTENARKPSTNTYHRCVKQGRHRRN</sequence>
<proteinExistence type="predicted"/>
<evidence type="ECO:0000313" key="3">
    <source>
        <dbReference type="Proteomes" id="UP001419268"/>
    </source>
</evidence>
<feature type="region of interest" description="Disordered" evidence="1">
    <location>
        <begin position="65"/>
        <end position="98"/>
    </location>
</feature>
<keyword evidence="3" id="KW-1185">Reference proteome</keyword>
<feature type="compositionally biased region" description="Polar residues" evidence="1">
    <location>
        <begin position="70"/>
        <end position="86"/>
    </location>
</feature>